<dbReference type="InterPro" id="IPR043502">
    <property type="entry name" value="DNA/RNA_pol_sf"/>
</dbReference>
<evidence type="ECO:0000256" key="14">
    <source>
        <dbReference type="ARBA" id="ARBA00022932"/>
    </source>
</evidence>
<dbReference type="Gene3D" id="2.40.50.730">
    <property type="match status" value="2"/>
</dbReference>
<gene>
    <name evidence="27" type="ORF">G5I_02536</name>
</gene>
<dbReference type="EC" id="2.7.7.7" evidence="20"/>
<dbReference type="Gene3D" id="3.30.420.10">
    <property type="entry name" value="Ribonuclease H-like superfamily/Ribonuclease H"/>
    <property type="match status" value="2"/>
</dbReference>
<comment type="catalytic activity">
    <reaction evidence="19 20">
        <text>DNA(n) + a 2'-deoxyribonucleoside 5'-triphosphate = DNA(n+1) + diphosphate</text>
        <dbReference type="Rhea" id="RHEA:22508"/>
        <dbReference type="Rhea" id="RHEA-COMP:17339"/>
        <dbReference type="Rhea" id="RHEA-COMP:17340"/>
        <dbReference type="ChEBI" id="CHEBI:33019"/>
        <dbReference type="ChEBI" id="CHEBI:61560"/>
        <dbReference type="ChEBI" id="CHEBI:173112"/>
        <dbReference type="EC" id="2.7.7.7"/>
    </reaction>
</comment>
<keyword evidence="11" id="KW-0378">Hydrolase</keyword>
<evidence type="ECO:0000313" key="27">
    <source>
        <dbReference type="EMBL" id="EGI68756.1"/>
    </source>
</evidence>
<evidence type="ECO:0000259" key="25">
    <source>
        <dbReference type="Pfam" id="PF24055"/>
    </source>
</evidence>
<dbReference type="Pfam" id="PF24055">
    <property type="entry name" value="POL3_N"/>
    <property type="match status" value="1"/>
</dbReference>
<dbReference type="Pfam" id="PF24065">
    <property type="entry name" value="REV3_N"/>
    <property type="match status" value="1"/>
</dbReference>
<dbReference type="Gene3D" id="1.10.132.60">
    <property type="entry name" value="DNA polymerase family B, C-terminal domain"/>
    <property type="match status" value="1"/>
</dbReference>
<dbReference type="Gene3D" id="1.10.287.690">
    <property type="entry name" value="Helix hairpin bin"/>
    <property type="match status" value="1"/>
</dbReference>
<dbReference type="FunFam" id="2.40.50.730:FF:000005">
    <property type="entry name" value="DNA polymerase"/>
    <property type="match status" value="1"/>
</dbReference>
<dbReference type="GO" id="GO:0006297">
    <property type="term" value="P:nucleotide-excision repair, DNA gap filling"/>
    <property type="evidence" value="ECO:0007669"/>
    <property type="project" value="TreeGrafter"/>
</dbReference>
<dbReference type="CDD" id="cd05533">
    <property type="entry name" value="POLBc_delta"/>
    <property type="match status" value="1"/>
</dbReference>
<evidence type="ECO:0000256" key="17">
    <source>
        <dbReference type="ARBA" id="ARBA00023125"/>
    </source>
</evidence>
<evidence type="ECO:0000256" key="21">
    <source>
        <dbReference type="SAM" id="MobiDB-lite"/>
    </source>
</evidence>
<dbReference type="eggNOG" id="KOG0969">
    <property type="taxonomic scope" value="Eukaryota"/>
</dbReference>
<evidence type="ECO:0000256" key="9">
    <source>
        <dbReference type="ARBA" id="ARBA00022723"/>
    </source>
</evidence>
<dbReference type="InterPro" id="IPR006172">
    <property type="entry name" value="DNA-dir_DNA_pol_B"/>
</dbReference>
<dbReference type="GO" id="GO:0043625">
    <property type="term" value="C:delta DNA polymerase complex"/>
    <property type="evidence" value="ECO:0007669"/>
    <property type="project" value="TreeGrafter"/>
</dbReference>
<dbReference type="PANTHER" id="PTHR10322:SF23">
    <property type="entry name" value="DNA POLYMERASE DELTA CATALYTIC SUBUNIT"/>
    <property type="match status" value="1"/>
</dbReference>
<keyword evidence="8" id="KW-0540">Nuclease</keyword>
<dbReference type="InterPro" id="IPR006133">
    <property type="entry name" value="DNA-dir_DNA_pol_B_exonuc"/>
</dbReference>
<dbReference type="Pfam" id="PF14260">
    <property type="entry name" value="zf-C4pol"/>
    <property type="match status" value="1"/>
</dbReference>
<dbReference type="GO" id="GO:0006287">
    <property type="term" value="P:base-excision repair, gap-filling"/>
    <property type="evidence" value="ECO:0007669"/>
    <property type="project" value="TreeGrafter"/>
</dbReference>
<dbReference type="InterPro" id="IPR036397">
    <property type="entry name" value="RNaseH_sf"/>
</dbReference>
<keyword evidence="18 20" id="KW-0539">Nucleus</keyword>
<evidence type="ECO:0000256" key="5">
    <source>
        <dbReference type="ARBA" id="ARBA00022679"/>
    </source>
</evidence>
<dbReference type="FunFam" id="1.10.132.60:FF:000001">
    <property type="entry name" value="DNA polymerase"/>
    <property type="match status" value="1"/>
</dbReference>
<comment type="similarity">
    <text evidence="3 20">Belongs to the DNA polymerase type-B family.</text>
</comment>
<dbReference type="Pfam" id="PF00136">
    <property type="entry name" value="DNA_pol_B"/>
    <property type="match status" value="1"/>
</dbReference>
<keyword evidence="9 20" id="KW-0479">Metal-binding</keyword>
<dbReference type="InterPro" id="IPR006134">
    <property type="entry name" value="DNA-dir_DNA_pol_B_multi_dom"/>
</dbReference>
<dbReference type="FunCoup" id="F4WAJ8">
    <property type="interactions" value="1431"/>
</dbReference>
<evidence type="ECO:0000256" key="15">
    <source>
        <dbReference type="ARBA" id="ARBA00023004"/>
    </source>
</evidence>
<dbReference type="OrthoDB" id="2414538at2759"/>
<dbReference type="InterPro" id="IPR025687">
    <property type="entry name" value="Znf-C4pol"/>
</dbReference>
<dbReference type="Gene3D" id="3.90.1600.10">
    <property type="entry name" value="Palm domain of DNA polymerase"/>
    <property type="match status" value="1"/>
</dbReference>
<evidence type="ECO:0000256" key="11">
    <source>
        <dbReference type="ARBA" id="ARBA00022801"/>
    </source>
</evidence>
<evidence type="ECO:0000256" key="16">
    <source>
        <dbReference type="ARBA" id="ARBA00023014"/>
    </source>
</evidence>
<keyword evidence="13" id="KW-0269">Exonuclease</keyword>
<evidence type="ECO:0000256" key="3">
    <source>
        <dbReference type="ARBA" id="ARBA00005755"/>
    </source>
</evidence>
<organism evidence="28">
    <name type="scientific">Acromyrmex echinatior</name>
    <name type="common">Panamanian leafcutter ant</name>
    <name type="synonym">Acromyrmex octospinosus echinatior</name>
    <dbReference type="NCBI Taxonomy" id="103372"/>
    <lineage>
        <taxon>Eukaryota</taxon>
        <taxon>Metazoa</taxon>
        <taxon>Ecdysozoa</taxon>
        <taxon>Arthropoda</taxon>
        <taxon>Hexapoda</taxon>
        <taxon>Insecta</taxon>
        <taxon>Pterygota</taxon>
        <taxon>Neoptera</taxon>
        <taxon>Endopterygota</taxon>
        <taxon>Hymenoptera</taxon>
        <taxon>Apocrita</taxon>
        <taxon>Aculeata</taxon>
        <taxon>Formicoidea</taxon>
        <taxon>Formicidae</taxon>
        <taxon>Myrmicinae</taxon>
        <taxon>Acromyrmex</taxon>
    </lineage>
</organism>
<evidence type="ECO:0000256" key="19">
    <source>
        <dbReference type="ARBA" id="ARBA00049244"/>
    </source>
</evidence>
<keyword evidence="7 20" id="KW-0235">DNA replication</keyword>
<evidence type="ECO:0000256" key="7">
    <source>
        <dbReference type="ARBA" id="ARBA00022705"/>
    </source>
</evidence>
<evidence type="ECO:0000256" key="8">
    <source>
        <dbReference type="ARBA" id="ARBA00022722"/>
    </source>
</evidence>
<evidence type="ECO:0000256" key="6">
    <source>
        <dbReference type="ARBA" id="ARBA00022695"/>
    </source>
</evidence>
<evidence type="ECO:0000256" key="10">
    <source>
        <dbReference type="ARBA" id="ARBA00022771"/>
    </source>
</evidence>
<dbReference type="InterPro" id="IPR017964">
    <property type="entry name" value="DNA-dir_DNA_pol_B_CS"/>
</dbReference>
<keyword evidence="16 20" id="KW-0411">Iron-sulfur</keyword>
<dbReference type="InterPro" id="IPR056447">
    <property type="entry name" value="REV3_N"/>
</dbReference>
<feature type="domain" description="DNA-directed DNA polymerase family B multifunctional" evidence="22">
    <location>
        <begin position="448"/>
        <end position="877"/>
    </location>
</feature>
<dbReference type="PRINTS" id="PR00106">
    <property type="entry name" value="DNAPOLB"/>
</dbReference>
<dbReference type="InParanoid" id="F4WAJ8"/>
<sequence>MSKVNRKPFSAPSAAKKPKFRDEDEEKPSSFETELATMDLADEDFLDETLLIGEGPEQENTSAKWSRAPPPSLNPKVDTLSFQQIEIDHYIGKPLPGMPGSKVGPVPIMRMFGVTEQGNSVCCHVHGFCPYLFVSAPSNFTNDHCKPFKEALNQAVKKDMKSNPDNIQDAILAVELVYKQSMYGYGGNDKLPFLKITVAVPKLIAPCKRLLEQDTVYTAFNYHYRAFESNIDFDIRFMVDTSVVGCSWIELPPGSWKLRGQYGHMLELITRCQLEVDVAWDAFVAHAPEGEWSKIAPFRILSFDIECAGREGIFPEAKHDPVIQIANMVIRQGESEPFLRNIFTLDTCAPIVGCQVLSFEKESLMLEVLVRDYKLRSYTLNAVSYHFLQEQKEDVQHKDITGLQNGNAQTRRRLAVYCLKDAYLPLRLLDKLMCIIIYMEMARVTGVSISSLLTRGQQIKVVSQLLRKTREKDYLMPVHQGHGTDEQFEGATVIEPKRGYYNDPIATLDFSSLYPSIIMAHNLCYTTLLTIAKKKELNIQEDQITTTPSKSLFIKNSVRKGILPEILENLLVARKKAKTELKQETDPLKQKVLDGRQYALKVSANSVYGFTGAQMGKLPCLEISASVTAYGRTMIEQTKQEVEDHFRIENGYKNDAMVIYGDTDSVMVKFGVKDIEDAMKLGKEAADYVTSKFIKPIKLEFEKVYFPYLLINKKRYAGLYFTKPDKYDKMDCKGLETVRRDNCPLVANMMNTCLQILLIERNPHAAVDYAKQVISDLLCNRIDLSQLVITKELTKTDYAAKQAHVELATKMKKRDAGNAPKLGDRVAYVFISAAKGTPAYQKAEDPVYALQNSIPIDTNYYLENQLAKPLVRIFEPILGDKAESLLLKGDHTRTRCIATSQVGALAAFTRKKETCLGCKAVLPPDREDKAVCKHCESQEAELFHNELQAQHKLEEKFSRLWAECQRCQGSLHQEVICSNRDCPIFYMRVKSRLDMDAKIKRIKRFGALEW</sequence>
<keyword evidence="17 20" id="KW-0238">DNA-binding</keyword>
<name>F4WAJ8_ACREC</name>
<dbReference type="GO" id="GO:0051539">
    <property type="term" value="F:4 iron, 4 sulfur cluster binding"/>
    <property type="evidence" value="ECO:0007669"/>
    <property type="project" value="UniProtKB-KW"/>
</dbReference>
<dbReference type="STRING" id="103372.F4WAJ8"/>
<evidence type="ECO:0000259" key="26">
    <source>
        <dbReference type="Pfam" id="PF24065"/>
    </source>
</evidence>
<evidence type="ECO:0000259" key="24">
    <source>
        <dbReference type="Pfam" id="PF14260"/>
    </source>
</evidence>
<dbReference type="Proteomes" id="UP000007755">
    <property type="component" value="Unassembled WGS sequence"/>
</dbReference>
<feature type="domain" description="DNA polymerase delta/zeta catalytic subunit N-terminal" evidence="25">
    <location>
        <begin position="127"/>
        <end position="204"/>
    </location>
</feature>
<dbReference type="PANTHER" id="PTHR10322">
    <property type="entry name" value="DNA POLYMERASE CATALYTIC SUBUNIT"/>
    <property type="match status" value="1"/>
</dbReference>
<comment type="cofactor">
    <cofactor evidence="1 20">
        <name>[4Fe-4S] cluster</name>
        <dbReference type="ChEBI" id="CHEBI:49883"/>
    </cofactor>
</comment>
<evidence type="ECO:0000256" key="18">
    <source>
        <dbReference type="ARBA" id="ARBA00023242"/>
    </source>
</evidence>
<reference evidence="27" key="1">
    <citation type="submission" date="2011-02" db="EMBL/GenBank/DDBJ databases">
        <title>The genome of the leaf-cutting ant Acromyrmex echinatior suggests key adaptations to social evolution and fungus farming.</title>
        <authorList>
            <person name="Nygaard S."/>
            <person name="Zhang G."/>
        </authorList>
    </citation>
    <scope>NUCLEOTIDE SEQUENCE</scope>
</reference>
<keyword evidence="12 20" id="KW-0862">Zinc</keyword>
<dbReference type="GO" id="GO:0045004">
    <property type="term" value="P:DNA replication proofreading"/>
    <property type="evidence" value="ECO:0007669"/>
    <property type="project" value="TreeGrafter"/>
</dbReference>
<proteinExistence type="inferred from homology"/>
<evidence type="ECO:0000256" key="4">
    <source>
        <dbReference type="ARBA" id="ARBA00022485"/>
    </source>
</evidence>
<feature type="domain" description="DNA-directed DNA polymerase family B exonuclease" evidence="23">
    <location>
        <begin position="225"/>
        <end position="367"/>
    </location>
</feature>
<dbReference type="InterPro" id="IPR042087">
    <property type="entry name" value="DNA_pol_B_thumb"/>
</dbReference>
<keyword evidence="5 20" id="KW-0808">Transferase</keyword>
<dbReference type="GO" id="GO:0008270">
    <property type="term" value="F:zinc ion binding"/>
    <property type="evidence" value="ECO:0007669"/>
    <property type="project" value="UniProtKB-KW"/>
</dbReference>
<evidence type="ECO:0000256" key="2">
    <source>
        <dbReference type="ARBA" id="ARBA00004123"/>
    </source>
</evidence>
<evidence type="ECO:0000313" key="28">
    <source>
        <dbReference type="Proteomes" id="UP000007755"/>
    </source>
</evidence>
<dbReference type="GO" id="GO:0008296">
    <property type="term" value="F:3'-5'-DNA exonuclease activity"/>
    <property type="evidence" value="ECO:0007669"/>
    <property type="project" value="TreeGrafter"/>
</dbReference>
<evidence type="ECO:0000256" key="1">
    <source>
        <dbReference type="ARBA" id="ARBA00001966"/>
    </source>
</evidence>
<evidence type="ECO:0000256" key="13">
    <source>
        <dbReference type="ARBA" id="ARBA00022839"/>
    </source>
</evidence>
<keyword evidence="15 20" id="KW-0408">Iron</keyword>
<protein>
    <recommendedName>
        <fullName evidence="20">DNA polymerase</fullName>
        <ecNumber evidence="20">2.7.7.7</ecNumber>
    </recommendedName>
</protein>
<keyword evidence="6 20" id="KW-0548">Nucleotidyltransferase</keyword>
<keyword evidence="4 20" id="KW-0004">4Fe-4S</keyword>
<dbReference type="NCBIfam" id="TIGR00592">
    <property type="entry name" value="pol2"/>
    <property type="match status" value="1"/>
</dbReference>
<dbReference type="SMART" id="SM00486">
    <property type="entry name" value="POLBc"/>
    <property type="match status" value="1"/>
</dbReference>
<dbReference type="PROSITE" id="PS00116">
    <property type="entry name" value="DNA_POLYMERASE_B"/>
    <property type="match status" value="1"/>
</dbReference>
<evidence type="ECO:0000259" key="23">
    <source>
        <dbReference type="Pfam" id="PF03104"/>
    </source>
</evidence>
<evidence type="ECO:0000259" key="22">
    <source>
        <dbReference type="Pfam" id="PF00136"/>
    </source>
</evidence>
<dbReference type="EMBL" id="GL888050">
    <property type="protein sequence ID" value="EGI68756.1"/>
    <property type="molecule type" value="Genomic_DNA"/>
</dbReference>
<keyword evidence="10 20" id="KW-0863">Zinc-finger</keyword>
<evidence type="ECO:0000256" key="12">
    <source>
        <dbReference type="ARBA" id="ARBA00022833"/>
    </source>
</evidence>
<dbReference type="GO" id="GO:0000166">
    <property type="term" value="F:nucleotide binding"/>
    <property type="evidence" value="ECO:0007669"/>
    <property type="project" value="InterPro"/>
</dbReference>
<dbReference type="FunFam" id="1.10.287.690:FF:000001">
    <property type="entry name" value="DNA polymerase"/>
    <property type="match status" value="1"/>
</dbReference>
<dbReference type="GO" id="GO:0003887">
    <property type="term" value="F:DNA-directed DNA polymerase activity"/>
    <property type="evidence" value="ECO:0007669"/>
    <property type="project" value="UniProtKB-KW"/>
</dbReference>
<dbReference type="InterPro" id="IPR050240">
    <property type="entry name" value="DNA_pol_type-B"/>
</dbReference>
<keyword evidence="28" id="KW-1185">Reference proteome</keyword>
<feature type="domain" description="C4-type zinc-finger of DNA polymerase delta" evidence="24">
    <location>
        <begin position="915"/>
        <end position="988"/>
    </location>
</feature>
<comment type="subcellular location">
    <subcellularLocation>
        <location evidence="2 20">Nucleus</location>
    </subcellularLocation>
</comment>
<dbReference type="GO" id="GO:0003677">
    <property type="term" value="F:DNA binding"/>
    <property type="evidence" value="ECO:0007669"/>
    <property type="project" value="UniProtKB-KW"/>
</dbReference>
<dbReference type="InterPro" id="IPR023211">
    <property type="entry name" value="DNA_pol_palm_dom_sf"/>
</dbReference>
<keyword evidence="14 20" id="KW-0239">DNA-directed DNA polymerase</keyword>
<dbReference type="InterPro" id="IPR012337">
    <property type="entry name" value="RNaseH-like_sf"/>
</dbReference>
<dbReference type="SUPFAM" id="SSF53098">
    <property type="entry name" value="Ribonuclease H-like"/>
    <property type="match status" value="1"/>
</dbReference>
<dbReference type="Pfam" id="PF03104">
    <property type="entry name" value="DNA_pol_B_exo1"/>
    <property type="match status" value="1"/>
</dbReference>
<accession>F4WAJ8</accession>
<dbReference type="SUPFAM" id="SSF56672">
    <property type="entry name" value="DNA/RNA polymerases"/>
    <property type="match status" value="1"/>
</dbReference>
<dbReference type="InterPro" id="IPR056435">
    <property type="entry name" value="DPOD/Z_N"/>
</dbReference>
<dbReference type="AlphaFoldDB" id="F4WAJ8"/>
<feature type="domain" description="DNA polymerase zeta catalytic subunit N-terminal" evidence="26">
    <location>
        <begin position="80"/>
        <end position="126"/>
    </location>
</feature>
<feature type="region of interest" description="Disordered" evidence="21">
    <location>
        <begin position="1"/>
        <end position="72"/>
    </location>
</feature>
<evidence type="ECO:0000256" key="20">
    <source>
        <dbReference type="RuleBase" id="RU000442"/>
    </source>
</evidence>